<dbReference type="AlphaFoldDB" id="A0A0L6ULH9"/>
<protein>
    <submittedName>
        <fullName evidence="1">Uncharacterized protein</fullName>
    </submittedName>
</protein>
<reference evidence="1 2" key="1">
    <citation type="submission" date="2015-08" db="EMBL/GenBank/DDBJ databases">
        <title>Next Generation Sequencing and Analysis of the Genome of Puccinia sorghi L Schw, the Causal Agent of Maize Common Rust.</title>
        <authorList>
            <person name="Rochi L."/>
            <person name="Burguener G."/>
            <person name="Darino M."/>
            <person name="Turjanski A."/>
            <person name="Kreff E."/>
            <person name="Dieguez M.J."/>
            <person name="Sacco F."/>
        </authorList>
    </citation>
    <scope>NUCLEOTIDE SEQUENCE [LARGE SCALE GENOMIC DNA]</scope>
    <source>
        <strain evidence="1 2">RO10H11247</strain>
    </source>
</reference>
<accession>A0A0L6ULH9</accession>
<organism evidence="1 2">
    <name type="scientific">Puccinia sorghi</name>
    <dbReference type="NCBI Taxonomy" id="27349"/>
    <lineage>
        <taxon>Eukaryota</taxon>
        <taxon>Fungi</taxon>
        <taxon>Dikarya</taxon>
        <taxon>Basidiomycota</taxon>
        <taxon>Pucciniomycotina</taxon>
        <taxon>Pucciniomycetes</taxon>
        <taxon>Pucciniales</taxon>
        <taxon>Pucciniaceae</taxon>
        <taxon>Puccinia</taxon>
    </lineage>
</organism>
<evidence type="ECO:0000313" key="2">
    <source>
        <dbReference type="Proteomes" id="UP000037035"/>
    </source>
</evidence>
<dbReference type="Proteomes" id="UP000037035">
    <property type="component" value="Unassembled WGS sequence"/>
</dbReference>
<dbReference type="VEuPathDB" id="FungiDB:VP01_5191g1"/>
<sequence>MFKFGEIEIRWSLQKEKAPLPAVGTCSMLQPSFHPNSTCWLNNSGRKVGVTLRALLDILHVNFRQLSKLFFLKGVYKIEPKEWGFFNDKFCMDLNIGIRLFYDLIFKISKMGKLPIFRTKICYNIDENFYLTSTSFFNFYFSKVYAFFSKQYIFKLEGHHDNSFLFVLYNQKGGSEIKIIFSKTFTTEINLVSKAGLICACQIKRNACACPCSPKLPFFINYLENYWSSSSPGEQYTLYWSLGREDQQISFIFIDEKLSHQSLIIDYLEESCRKTSSPPSFHEEYQLFQTCAGKEEDRSSSRSSKTNRTFHSWMRKWRISLLKLIPNLTCVRQIYTSYTKLPMNHGSLFFLCSGGKLFLDLVLKLRSSQLAFLYRFDTCVLNGCDEVEK</sequence>
<proteinExistence type="predicted"/>
<name>A0A0L6ULH9_9BASI</name>
<dbReference type="EMBL" id="LAVV01010377">
    <property type="protein sequence ID" value="KNZ49137.1"/>
    <property type="molecule type" value="Genomic_DNA"/>
</dbReference>
<keyword evidence="2" id="KW-1185">Reference proteome</keyword>
<evidence type="ECO:0000313" key="1">
    <source>
        <dbReference type="EMBL" id="KNZ49137.1"/>
    </source>
</evidence>
<comment type="caution">
    <text evidence="1">The sequence shown here is derived from an EMBL/GenBank/DDBJ whole genome shotgun (WGS) entry which is preliminary data.</text>
</comment>
<gene>
    <name evidence="1" type="ORF">VP01_5191g1</name>
</gene>